<protein>
    <submittedName>
        <fullName evidence="1">Uncharacterized protein</fullName>
    </submittedName>
</protein>
<reference evidence="1" key="1">
    <citation type="submission" date="2020-03" db="EMBL/GenBank/DDBJ databases">
        <title>The deep terrestrial virosphere.</title>
        <authorList>
            <person name="Holmfeldt K."/>
            <person name="Nilsson E."/>
            <person name="Simone D."/>
            <person name="Lopez-Fernandez M."/>
            <person name="Wu X."/>
            <person name="de Brujin I."/>
            <person name="Lundin D."/>
            <person name="Andersson A."/>
            <person name="Bertilsson S."/>
            <person name="Dopson M."/>
        </authorList>
    </citation>
    <scope>NUCLEOTIDE SEQUENCE</scope>
    <source>
        <strain evidence="1">MM415B06061</strain>
    </source>
</reference>
<sequence>MNIEHALIHHIISNYYIALIPNIYYGVFECDVLSINKKLYTVEYEIKCSKKDFQNDFKKNDGKWINPNNKHDLIKNGQRTNRFFFVVEKGIEIDIPEYAGLISFERKNSWVSFRKIKNAPRLHGRQIDEKKIKRCLEKLSWKYYLAMHDRYCLD</sequence>
<accession>A0A6M3LQR3</accession>
<dbReference type="EMBL" id="MT143510">
    <property type="protein sequence ID" value="QJA97626.1"/>
    <property type="molecule type" value="Genomic_DNA"/>
</dbReference>
<name>A0A6M3LQR3_9ZZZZ</name>
<organism evidence="1">
    <name type="scientific">viral metagenome</name>
    <dbReference type="NCBI Taxonomy" id="1070528"/>
    <lineage>
        <taxon>unclassified sequences</taxon>
        <taxon>metagenomes</taxon>
        <taxon>organismal metagenomes</taxon>
    </lineage>
</organism>
<evidence type="ECO:0000313" key="1">
    <source>
        <dbReference type="EMBL" id="QJA97626.1"/>
    </source>
</evidence>
<proteinExistence type="predicted"/>
<gene>
    <name evidence="1" type="ORF">MM415B06061_0012</name>
</gene>
<dbReference type="AlphaFoldDB" id="A0A6M3LQR3"/>